<evidence type="ECO:0000256" key="3">
    <source>
        <dbReference type="ARBA" id="ARBA00023136"/>
    </source>
</evidence>
<keyword evidence="7" id="KW-0812">Transmembrane</keyword>
<name>A0ABW3RSQ1_9BACL</name>
<dbReference type="PRINTS" id="PR00260">
    <property type="entry name" value="CHEMTRNSDUCR"/>
</dbReference>
<keyword evidence="7" id="KW-1133">Transmembrane helix</keyword>
<evidence type="ECO:0000259" key="8">
    <source>
        <dbReference type="PROSITE" id="PS50111"/>
    </source>
</evidence>
<keyword evidence="11" id="KW-1185">Reference proteome</keyword>
<sequence length="572" mass="62657">MKTLAGRLKGIKIVQGVVIVWIISLLATITIGVVGLTNISKQYSTTKEINSTIIPRLVDWEDVNGNMGLIRNTVTKIVDRDYDEGLVTQLNQLHNQVQTIMKRNVEASKGTPEEADLAKKVTDSYDKYYSYLPTIIEQRKQGHPINSQMINEEMTKVGNALTQDILNAVQYQKRIADEKSIYSKSLYESSLRVFVLIFVVSLVILSVTSLFVIMMIRTSMKDFISKVERVAEGDVTVEFNGQLRNEFGMMNRALNQTILSIRTMLQTIGRESERLTGQTVSLSAAADTMNTSVSEVSTAIHEVSLGSVSQAEELSSMTESFHLLGEQLEIIAGTLKTVDNTAKVINDKAENSSGELNELMTSVNGIAESFGETQSKVGHLMGSISRITEITQFIGEISNQTNLLSLNASIEAARAGDAGRGFAVVAGEIRKLAEQSQNSSSSIDDLLREIEREMNAVSETSEKTGEVLAKQSNVVITTLQAVGDIIQSIRGILPEIERITALLVKFNQDKDSVLLKASSASAVAQQNSASAEEISASTIELAGSTREIGKSIQELEQLAREMIQSMSRFKLE</sequence>
<feature type="domain" description="HAMP" evidence="9">
    <location>
        <begin position="214"/>
        <end position="266"/>
    </location>
</feature>
<dbReference type="SUPFAM" id="SSF58104">
    <property type="entry name" value="Methyl-accepting chemotaxis protein (MCP) signaling domain"/>
    <property type="match status" value="1"/>
</dbReference>
<feature type="transmembrane region" description="Helical" evidence="7">
    <location>
        <begin position="193"/>
        <end position="216"/>
    </location>
</feature>
<organism evidence="10 11">
    <name type="scientific">Paenibacillus puldeungensis</name>
    <dbReference type="NCBI Taxonomy" id="696536"/>
    <lineage>
        <taxon>Bacteria</taxon>
        <taxon>Bacillati</taxon>
        <taxon>Bacillota</taxon>
        <taxon>Bacilli</taxon>
        <taxon>Bacillales</taxon>
        <taxon>Paenibacillaceae</taxon>
        <taxon>Paenibacillus</taxon>
    </lineage>
</organism>
<protein>
    <submittedName>
        <fullName evidence="10">Methyl-accepting chemotaxis protein</fullName>
    </submittedName>
</protein>
<keyword evidence="2" id="KW-1003">Cell membrane</keyword>
<dbReference type="RefSeq" id="WP_379316839.1">
    <property type="nucleotide sequence ID" value="NZ_JBHTLM010000002.1"/>
</dbReference>
<reference evidence="11" key="1">
    <citation type="journal article" date="2019" name="Int. J. Syst. Evol. Microbiol.">
        <title>The Global Catalogue of Microorganisms (GCM) 10K type strain sequencing project: providing services to taxonomists for standard genome sequencing and annotation.</title>
        <authorList>
            <consortium name="The Broad Institute Genomics Platform"/>
            <consortium name="The Broad Institute Genome Sequencing Center for Infectious Disease"/>
            <person name="Wu L."/>
            <person name="Ma J."/>
        </authorList>
    </citation>
    <scope>NUCLEOTIDE SEQUENCE [LARGE SCALE GENOMIC DNA]</scope>
    <source>
        <strain evidence="11">CCUG 59189</strain>
    </source>
</reference>
<comment type="similarity">
    <text evidence="5">Belongs to the methyl-accepting chemotaxis (MCP) protein family.</text>
</comment>
<dbReference type="Gene3D" id="1.10.287.950">
    <property type="entry name" value="Methyl-accepting chemotaxis protein"/>
    <property type="match status" value="1"/>
</dbReference>
<dbReference type="InterPro" id="IPR003660">
    <property type="entry name" value="HAMP_dom"/>
</dbReference>
<evidence type="ECO:0000256" key="2">
    <source>
        <dbReference type="ARBA" id="ARBA00022475"/>
    </source>
</evidence>
<evidence type="ECO:0000256" key="6">
    <source>
        <dbReference type="PROSITE-ProRule" id="PRU00284"/>
    </source>
</evidence>
<keyword evidence="4 6" id="KW-0807">Transducer</keyword>
<dbReference type="Pfam" id="PF00015">
    <property type="entry name" value="MCPsignal"/>
    <property type="match status" value="1"/>
</dbReference>
<comment type="subcellular location">
    <subcellularLocation>
        <location evidence="1">Cell membrane</location>
    </subcellularLocation>
</comment>
<dbReference type="InterPro" id="IPR024478">
    <property type="entry name" value="HlyB_4HB_MCP"/>
</dbReference>
<evidence type="ECO:0000256" key="5">
    <source>
        <dbReference type="ARBA" id="ARBA00029447"/>
    </source>
</evidence>
<accession>A0ABW3RSQ1</accession>
<dbReference type="PANTHER" id="PTHR32089">
    <property type="entry name" value="METHYL-ACCEPTING CHEMOTAXIS PROTEIN MCPB"/>
    <property type="match status" value="1"/>
</dbReference>
<dbReference type="Proteomes" id="UP001597262">
    <property type="component" value="Unassembled WGS sequence"/>
</dbReference>
<dbReference type="PROSITE" id="PS50111">
    <property type="entry name" value="CHEMOTAXIS_TRANSDUC_2"/>
    <property type="match status" value="1"/>
</dbReference>
<feature type="transmembrane region" description="Helical" evidence="7">
    <location>
        <begin position="13"/>
        <end position="37"/>
    </location>
</feature>
<evidence type="ECO:0000259" key="9">
    <source>
        <dbReference type="PROSITE" id="PS50885"/>
    </source>
</evidence>
<evidence type="ECO:0000256" key="7">
    <source>
        <dbReference type="SAM" id="Phobius"/>
    </source>
</evidence>
<keyword evidence="3 7" id="KW-0472">Membrane</keyword>
<dbReference type="Pfam" id="PF12729">
    <property type="entry name" value="4HB_MCP_1"/>
    <property type="match status" value="1"/>
</dbReference>
<evidence type="ECO:0000256" key="4">
    <source>
        <dbReference type="ARBA" id="ARBA00023224"/>
    </source>
</evidence>
<evidence type="ECO:0000256" key="1">
    <source>
        <dbReference type="ARBA" id="ARBA00004236"/>
    </source>
</evidence>
<comment type="caution">
    <text evidence="10">The sequence shown here is derived from an EMBL/GenBank/DDBJ whole genome shotgun (WGS) entry which is preliminary data.</text>
</comment>
<gene>
    <name evidence="10" type="ORF">ACFQ3W_03990</name>
</gene>
<evidence type="ECO:0000313" key="11">
    <source>
        <dbReference type="Proteomes" id="UP001597262"/>
    </source>
</evidence>
<dbReference type="InterPro" id="IPR004089">
    <property type="entry name" value="MCPsignal_dom"/>
</dbReference>
<dbReference type="SMART" id="SM00283">
    <property type="entry name" value="MA"/>
    <property type="match status" value="1"/>
</dbReference>
<dbReference type="PANTHER" id="PTHR32089:SF112">
    <property type="entry name" value="LYSOZYME-LIKE PROTEIN-RELATED"/>
    <property type="match status" value="1"/>
</dbReference>
<evidence type="ECO:0000313" key="10">
    <source>
        <dbReference type="EMBL" id="MFD1175461.1"/>
    </source>
</evidence>
<dbReference type="InterPro" id="IPR004090">
    <property type="entry name" value="Chemotax_Me-accpt_rcpt"/>
</dbReference>
<feature type="domain" description="Methyl-accepting transducer" evidence="8">
    <location>
        <begin position="285"/>
        <end position="542"/>
    </location>
</feature>
<dbReference type="EMBL" id="JBHTLM010000002">
    <property type="protein sequence ID" value="MFD1175461.1"/>
    <property type="molecule type" value="Genomic_DNA"/>
</dbReference>
<proteinExistence type="inferred from homology"/>
<dbReference type="PROSITE" id="PS50885">
    <property type="entry name" value="HAMP"/>
    <property type="match status" value="1"/>
</dbReference>